<feature type="transmembrane region" description="Helical" evidence="1">
    <location>
        <begin position="185"/>
        <end position="204"/>
    </location>
</feature>
<evidence type="ECO:0000313" key="2">
    <source>
        <dbReference type="EMBL" id="ORY39618.1"/>
    </source>
</evidence>
<evidence type="ECO:0000256" key="1">
    <source>
        <dbReference type="SAM" id="Phobius"/>
    </source>
</evidence>
<feature type="transmembrane region" description="Helical" evidence="1">
    <location>
        <begin position="224"/>
        <end position="245"/>
    </location>
</feature>
<dbReference type="AlphaFoldDB" id="A0A1Y2BXY9"/>
<keyword evidence="1" id="KW-0812">Transmembrane</keyword>
<gene>
    <name evidence="2" type="ORF">BCR33DRAFT_720067</name>
</gene>
<keyword evidence="1" id="KW-0472">Membrane</keyword>
<sequence>MASAEQEPLLIGSNSALTITTIPISFQKHDTAETESLDSQIIKQSHVINAMFGSLNSPAMVTKTVTTERYGQITKHLIGDARSSSRLAYTLALQKVVESCNHFYVKAESIRSNNFATQQHLLHGVLDSFDENIGNALSRLEESIECTGQGKVAVQTFLDESRKRYKSSRVARFQAIALSIVKSRWLFVPKAVSVLSMYYVFSQLRSQTDLMPGRPHSHDKPNTIIFLVATSLATIYLLEFFAMFYRDPTKGLTVVPINELIQNLEILKHQFVQAAMMIKSFQKTIKHQSDFSAVEKDLNLLRDVCYKLQDGFPTC</sequence>
<reference evidence="2 3" key="1">
    <citation type="submission" date="2016-07" db="EMBL/GenBank/DDBJ databases">
        <title>Pervasive Adenine N6-methylation of Active Genes in Fungi.</title>
        <authorList>
            <consortium name="DOE Joint Genome Institute"/>
            <person name="Mondo S.J."/>
            <person name="Dannebaum R.O."/>
            <person name="Kuo R.C."/>
            <person name="Labutti K."/>
            <person name="Haridas S."/>
            <person name="Kuo A."/>
            <person name="Salamov A."/>
            <person name="Ahrendt S.R."/>
            <person name="Lipzen A."/>
            <person name="Sullivan W."/>
            <person name="Andreopoulos W.B."/>
            <person name="Clum A."/>
            <person name="Lindquist E."/>
            <person name="Daum C."/>
            <person name="Ramamoorthy G.K."/>
            <person name="Gryganskyi A."/>
            <person name="Culley D."/>
            <person name="Magnuson J.K."/>
            <person name="James T.Y."/>
            <person name="O'Malley M.A."/>
            <person name="Stajich J.E."/>
            <person name="Spatafora J.W."/>
            <person name="Visel A."/>
            <person name="Grigoriev I.V."/>
        </authorList>
    </citation>
    <scope>NUCLEOTIDE SEQUENCE [LARGE SCALE GENOMIC DNA]</scope>
    <source>
        <strain evidence="2 3">JEL800</strain>
    </source>
</reference>
<dbReference type="Proteomes" id="UP000193642">
    <property type="component" value="Unassembled WGS sequence"/>
</dbReference>
<organism evidence="2 3">
    <name type="scientific">Rhizoclosmatium globosum</name>
    <dbReference type="NCBI Taxonomy" id="329046"/>
    <lineage>
        <taxon>Eukaryota</taxon>
        <taxon>Fungi</taxon>
        <taxon>Fungi incertae sedis</taxon>
        <taxon>Chytridiomycota</taxon>
        <taxon>Chytridiomycota incertae sedis</taxon>
        <taxon>Chytridiomycetes</taxon>
        <taxon>Chytridiales</taxon>
        <taxon>Chytriomycetaceae</taxon>
        <taxon>Rhizoclosmatium</taxon>
    </lineage>
</organism>
<accession>A0A1Y2BXY9</accession>
<comment type="caution">
    <text evidence="2">The sequence shown here is derived from an EMBL/GenBank/DDBJ whole genome shotgun (WGS) entry which is preliminary data.</text>
</comment>
<keyword evidence="1" id="KW-1133">Transmembrane helix</keyword>
<name>A0A1Y2BXY9_9FUNG</name>
<protein>
    <submittedName>
        <fullName evidence="2">Uncharacterized protein</fullName>
    </submittedName>
</protein>
<proteinExistence type="predicted"/>
<keyword evidence="3" id="KW-1185">Reference proteome</keyword>
<dbReference type="EMBL" id="MCGO01000039">
    <property type="protein sequence ID" value="ORY39618.1"/>
    <property type="molecule type" value="Genomic_DNA"/>
</dbReference>
<evidence type="ECO:0000313" key="3">
    <source>
        <dbReference type="Proteomes" id="UP000193642"/>
    </source>
</evidence>